<organism evidence="1 2">
    <name type="scientific">Ferrithrix thermotolerans DSM 19514</name>
    <dbReference type="NCBI Taxonomy" id="1121881"/>
    <lineage>
        <taxon>Bacteria</taxon>
        <taxon>Bacillati</taxon>
        <taxon>Actinomycetota</taxon>
        <taxon>Acidimicrobiia</taxon>
        <taxon>Acidimicrobiales</taxon>
        <taxon>Acidimicrobiaceae</taxon>
        <taxon>Ferrithrix</taxon>
    </lineage>
</organism>
<dbReference type="STRING" id="1121881.SAMN02745225_01587"/>
<accession>A0A1M4W8Q6</accession>
<sequence length="407" mass="44847">MTQQLKFDGSTVQEAIEKANRHCGSGAKVVFAQRIKSKRALGFLTKTKYEIVVEPKSSIDLRTEVDNKTFAEELRDALSVGVYGGKGLSKAEERFRVRSKGEGLRRYQEYGLDVIDNDAGKVGENLTPYNVDQENSTADKKGLGAVIYKRNGKRQYLEEVAKPKWILQGEAVEGSSLDDAETTQPLLSEPWTNAIESRNEAKVIDLTRGRVAYRADRDEAFKEEDLYGVDSQAAKGAIAIRRLHELPKVKEGSLVVLTSCSDKDPRRSVSVVGNVLSIRQDRRIFLQGPFDSTMSEEPTAILAALRAGESVLVMARSSTVRHFKEVFPRGRLFVVAEINAGQSLSKTMSQLSNLGRVDAVSIVNLSSSADPMSLTSLGLPIVAVDGQRSTVDSWLDVITSKRNHVVR</sequence>
<keyword evidence="2" id="KW-1185">Reference proteome</keyword>
<protein>
    <submittedName>
        <fullName evidence="1">Uncharacterized protein</fullName>
    </submittedName>
</protein>
<dbReference type="EMBL" id="FQUL01000023">
    <property type="protein sequence ID" value="SHE77587.1"/>
    <property type="molecule type" value="Genomic_DNA"/>
</dbReference>
<evidence type="ECO:0000313" key="1">
    <source>
        <dbReference type="EMBL" id="SHE77587.1"/>
    </source>
</evidence>
<gene>
    <name evidence="1" type="ORF">SAMN02745225_01587</name>
</gene>
<dbReference type="AlphaFoldDB" id="A0A1M4W8Q6"/>
<name>A0A1M4W8Q6_9ACTN</name>
<proteinExistence type="predicted"/>
<reference evidence="2" key="1">
    <citation type="submission" date="2016-11" db="EMBL/GenBank/DDBJ databases">
        <authorList>
            <person name="Varghese N."/>
            <person name="Submissions S."/>
        </authorList>
    </citation>
    <scope>NUCLEOTIDE SEQUENCE [LARGE SCALE GENOMIC DNA]</scope>
    <source>
        <strain evidence="2">DSM 19514</strain>
    </source>
</reference>
<dbReference type="RefSeq" id="WP_072791046.1">
    <property type="nucleotide sequence ID" value="NZ_FQUL01000023.1"/>
</dbReference>
<dbReference type="Proteomes" id="UP000184295">
    <property type="component" value="Unassembled WGS sequence"/>
</dbReference>
<dbReference type="OrthoDB" id="3700292at2"/>
<evidence type="ECO:0000313" key="2">
    <source>
        <dbReference type="Proteomes" id="UP000184295"/>
    </source>
</evidence>